<comment type="caution">
    <text evidence="2">The sequence shown here is derived from an EMBL/GenBank/DDBJ whole genome shotgun (WGS) entry which is preliminary data.</text>
</comment>
<proteinExistence type="predicted"/>
<feature type="compositionally biased region" description="Basic and acidic residues" evidence="1">
    <location>
        <begin position="360"/>
        <end position="373"/>
    </location>
</feature>
<evidence type="ECO:0000313" key="2">
    <source>
        <dbReference type="EMBL" id="GHI83081.1"/>
    </source>
</evidence>
<evidence type="ECO:0000313" key="3">
    <source>
        <dbReference type="Proteomes" id="UP000600026"/>
    </source>
</evidence>
<dbReference type="EMBL" id="BNEE01000003">
    <property type="protein sequence ID" value="GHI83081.1"/>
    <property type="molecule type" value="Genomic_DNA"/>
</dbReference>
<accession>A0A919GUV7</accession>
<keyword evidence="3" id="KW-1185">Reference proteome</keyword>
<sequence>MPLWFIGPAPGPEAEDPPAIWFDSTMAEFVIQNGPRPATGHPPRTGWTVRLPAAQIVPAIWDAARRRAENGEAGAVPEPARSLPDPVRTYAAGFDDLLTTQQWNAFAHHLSAHLLAPGRPRDARPHARTAWEWETVDERRLALLLSHTSRRPHAAGVLAVGTGRTAAPGSRTGSTGMASLWCDNETFHPLHHISPDRVHDEHRPDGKPEPENLPQAVLDLTARAVAARVPFRVVSADCFYGVHHSLQRHLDSANLPYILNLLPRDERQRGGASRRLRQAVLDRTQGAPGGDVEWTPVTWTGRDGRTEGRWAAETTLPGERATAQPTRLIVVTTTPSTLSEGTTRYLSTNLPRLPACGGTGHDRDRDRSHRHDPAAVAHAGTRKASAPHRPHTAASTAEVAFLHATALWACAGLQQASGDLDPAAAAVAAARHHVLRAAALAVGWGELDAPAATAAAVPAPQRSRLAARLAACRHQAPQPSFRPDMFHRQAATHPQG</sequence>
<dbReference type="RefSeq" id="WP_031142719.1">
    <property type="nucleotide sequence ID" value="NZ_BNEE01000003.1"/>
</dbReference>
<evidence type="ECO:0008006" key="4">
    <source>
        <dbReference type="Google" id="ProtNLM"/>
    </source>
</evidence>
<gene>
    <name evidence="2" type="ORF">Sxan_04450</name>
</gene>
<organism evidence="2 3">
    <name type="scientific">Streptomyces xanthophaeus</name>
    <dbReference type="NCBI Taxonomy" id="67385"/>
    <lineage>
        <taxon>Bacteria</taxon>
        <taxon>Bacillati</taxon>
        <taxon>Actinomycetota</taxon>
        <taxon>Actinomycetes</taxon>
        <taxon>Kitasatosporales</taxon>
        <taxon>Streptomycetaceae</taxon>
        <taxon>Streptomyces</taxon>
    </lineage>
</organism>
<protein>
    <recommendedName>
        <fullName evidence="4">Transposase IS701-like DDE domain-containing protein</fullName>
    </recommendedName>
</protein>
<feature type="region of interest" description="Disordered" evidence="1">
    <location>
        <begin position="349"/>
        <end position="388"/>
    </location>
</feature>
<name>A0A919GUV7_9ACTN</name>
<dbReference type="Proteomes" id="UP000600026">
    <property type="component" value="Unassembled WGS sequence"/>
</dbReference>
<reference evidence="2" key="1">
    <citation type="submission" date="2020-09" db="EMBL/GenBank/DDBJ databases">
        <title>Whole genome shotgun sequence of Streptomyces xanthophaeus NBRC 12829.</title>
        <authorList>
            <person name="Komaki H."/>
            <person name="Tamura T."/>
        </authorList>
    </citation>
    <scope>NUCLEOTIDE SEQUENCE</scope>
    <source>
        <strain evidence="2">NBRC 12829</strain>
    </source>
</reference>
<evidence type="ECO:0000256" key="1">
    <source>
        <dbReference type="SAM" id="MobiDB-lite"/>
    </source>
</evidence>
<dbReference type="AlphaFoldDB" id="A0A919GUV7"/>